<organism evidence="3 4">
    <name type="scientific">Bacillus taeanensis</name>
    <dbReference type="NCBI Taxonomy" id="273032"/>
    <lineage>
        <taxon>Bacteria</taxon>
        <taxon>Bacillati</taxon>
        <taxon>Bacillota</taxon>
        <taxon>Bacilli</taxon>
        <taxon>Bacillales</taxon>
        <taxon>Bacillaceae</taxon>
        <taxon>Bacillus</taxon>
    </lineage>
</organism>
<feature type="domain" description="SLH" evidence="2">
    <location>
        <begin position="72"/>
        <end position="135"/>
    </location>
</feature>
<dbReference type="InterPro" id="IPR051465">
    <property type="entry name" value="Cell_Envelope_Struct_Comp"/>
</dbReference>
<dbReference type="Pfam" id="PF01832">
    <property type="entry name" value="Glucosaminidase"/>
    <property type="match status" value="1"/>
</dbReference>
<dbReference type="PANTHER" id="PTHR43308">
    <property type="entry name" value="OUTER MEMBRANE PROTEIN ALPHA-RELATED"/>
    <property type="match status" value="1"/>
</dbReference>
<dbReference type="Proteomes" id="UP000253314">
    <property type="component" value="Unassembled WGS sequence"/>
</dbReference>
<keyword evidence="1" id="KW-0732">Signal</keyword>
<sequence length="618" mass="68512">MISMIAVFFTFTAVGFASDIENHWAKEDILELNKRGIIAGVGNDNYAPDVPVTRGQFVAFLNRSLELSDVEEVPPFSDVPPEHLFFEDVQKAVAANLISGYEDGTFKPERKITREEMAILLDRALNSKGIVTEGEPLPFSDKDQINSTYIEPLERIYSLNLIQGYNNKFDPKGNATRADAAAVILGMLKVIETPASADYKVASINSDGSLKELKSYETYADAAANAGSDQVVVYGNKIVWMKSGIVTTNGYTVLYTSPSVSSSPKTYVATGTELNYLDTGEEFVKVEIANAQGYVQKEKITLVPTKMIKERSYYYVSNNALYHKIYSPITASYVGTYLYGKAPMFMKEGERYYSWNGSTFTNSVGSQVGEAYQYFNMMPLYTKTSYTAEQLNSFVKSQNPNSPLAEMGHAFKKAESDYGINALYFLVHAIHESSWGTSKIAVDKNNLFGLGAVDSNPYENAYTFESLEEGIYEAAKTYIVAQYFNTGNWRYNGALLGNKGIGMNVRYASDPYWGQKIAGIMYRADQYLKGGEVNRYSLAVSLVPDLNVRTEPNVSSTTKAFALPYPGVSVLVLNEVSQKDGVWYEVAAMNINGYNFEKNYVYSNGSYGTLVKAVPVVK</sequence>
<name>A0A366XS60_9BACI</name>
<gene>
    <name evidence="3" type="ORF">DS031_21250</name>
</gene>
<dbReference type="InterPro" id="IPR001119">
    <property type="entry name" value="SLH_dom"/>
</dbReference>
<dbReference type="EMBL" id="QOCW01000033">
    <property type="protein sequence ID" value="RBW67599.1"/>
    <property type="molecule type" value="Genomic_DNA"/>
</dbReference>
<dbReference type="Gene3D" id="1.10.530.10">
    <property type="match status" value="1"/>
</dbReference>
<evidence type="ECO:0000313" key="4">
    <source>
        <dbReference type="Proteomes" id="UP000253314"/>
    </source>
</evidence>
<evidence type="ECO:0000256" key="1">
    <source>
        <dbReference type="ARBA" id="ARBA00022729"/>
    </source>
</evidence>
<dbReference type="PROSITE" id="PS51272">
    <property type="entry name" value="SLH"/>
    <property type="match status" value="3"/>
</dbReference>
<accession>A0A366XS60</accession>
<keyword evidence="4" id="KW-1185">Reference proteome</keyword>
<dbReference type="InterPro" id="IPR002901">
    <property type="entry name" value="MGlyc_endo_b_GlcNAc-like_dom"/>
</dbReference>
<dbReference type="Gene3D" id="2.30.30.40">
    <property type="entry name" value="SH3 Domains"/>
    <property type="match status" value="1"/>
</dbReference>
<evidence type="ECO:0000259" key="2">
    <source>
        <dbReference type="PROSITE" id="PS51272"/>
    </source>
</evidence>
<reference evidence="3 4" key="1">
    <citation type="submission" date="2018-07" db="EMBL/GenBank/DDBJ databases">
        <title>Lottiidibacillus patelloidae gen. nov., sp. nov., isolated from the intestinal tract of a marine limpet and the reclassification of B. taeanensis BH030017T, B. algicola KMM 3737T and B. hwajinpoensis SW-72T as genus Lottiidibacillus.</title>
        <authorList>
            <person name="Liu R."/>
            <person name="Huang Z."/>
        </authorList>
    </citation>
    <scope>NUCLEOTIDE SEQUENCE [LARGE SCALE GENOMIC DNA]</scope>
    <source>
        <strain evidence="3 4">BH030017</strain>
    </source>
</reference>
<dbReference type="OrthoDB" id="9816557at2"/>
<dbReference type="GO" id="GO:0004040">
    <property type="term" value="F:amidase activity"/>
    <property type="evidence" value="ECO:0007669"/>
    <property type="project" value="InterPro"/>
</dbReference>
<comment type="caution">
    <text evidence="3">The sequence shown here is derived from an EMBL/GenBank/DDBJ whole genome shotgun (WGS) entry which is preliminary data.</text>
</comment>
<feature type="domain" description="SLH" evidence="2">
    <location>
        <begin position="12"/>
        <end position="71"/>
    </location>
</feature>
<dbReference type="Pfam" id="PF00395">
    <property type="entry name" value="SLH"/>
    <property type="match status" value="3"/>
</dbReference>
<dbReference type="SMART" id="SM00047">
    <property type="entry name" value="LYZ2"/>
    <property type="match status" value="1"/>
</dbReference>
<protein>
    <submittedName>
        <fullName evidence="3">S-layer protein</fullName>
    </submittedName>
</protein>
<evidence type="ECO:0000313" key="3">
    <source>
        <dbReference type="EMBL" id="RBW67599.1"/>
    </source>
</evidence>
<dbReference type="PANTHER" id="PTHR43308:SF5">
    <property type="entry name" value="S-LAYER PROTEIN _ PEPTIDOGLYCAN ENDO-BETA-N-ACETYLGLUCOSAMINIDASE"/>
    <property type="match status" value="1"/>
</dbReference>
<feature type="domain" description="SLH" evidence="2">
    <location>
        <begin position="136"/>
        <end position="198"/>
    </location>
</feature>
<dbReference type="AlphaFoldDB" id="A0A366XS60"/>
<proteinExistence type="predicted"/>